<dbReference type="RefSeq" id="WP_076449423.1">
    <property type="nucleotide sequence ID" value="NZ_FTOJ01000001.1"/>
</dbReference>
<dbReference type="EMBL" id="MUGO01000003">
    <property type="protein sequence ID" value="PQA96350.1"/>
    <property type="molecule type" value="Genomic_DNA"/>
</dbReference>
<dbReference type="Proteomes" id="UP000186246">
    <property type="component" value="Unassembled WGS sequence"/>
</dbReference>
<reference evidence="3" key="3">
    <citation type="submission" date="2017-01" db="EMBL/GenBank/DDBJ databases">
        <authorList>
            <person name="Mah S.A."/>
            <person name="Swanson W.J."/>
            <person name="Moy G.W."/>
            <person name="Vacquier V.D."/>
        </authorList>
    </citation>
    <scope>NUCLEOTIDE SEQUENCE [LARGE SCALE GENOMIC DNA]</scope>
    <source>
        <strain evidence="3">DSM 21068</strain>
    </source>
</reference>
<sequence length="227" mass="26169">MIIGNGLIAKSLQEIDSENVLFFASGVSNSLETRDSEFEREYFLLKETIENNPRKTFIYFSTCSIYDSSKNNSHYVLHKLKMEQIIADSCDQYYILRVSNAVGKGGNPNLLVNYLVRAIESDTKITVHTKATRNLIDVSDVSAITKDIIENFRPNQIINLAYLQNFSIIEITETISDVLQNEPILHLQNEGSGYEIEVSKIENYFKRNNLNDKEQYLRNLISKYYQK</sequence>
<dbReference type="SUPFAM" id="SSF51735">
    <property type="entry name" value="NAD(P)-binding Rossmann-fold domains"/>
    <property type="match status" value="1"/>
</dbReference>
<evidence type="ECO:0000313" key="3">
    <source>
        <dbReference type="EMBL" id="SIS59871.1"/>
    </source>
</evidence>
<dbReference type="Proteomes" id="UP000238314">
    <property type="component" value="Unassembled WGS sequence"/>
</dbReference>
<dbReference type="EMBL" id="FTOJ01000001">
    <property type="protein sequence ID" value="SIS59871.1"/>
    <property type="molecule type" value="Genomic_DNA"/>
</dbReference>
<dbReference type="Pfam" id="PF01370">
    <property type="entry name" value="Epimerase"/>
    <property type="match status" value="1"/>
</dbReference>
<dbReference type="Gene3D" id="3.40.50.720">
    <property type="entry name" value="NAD(P)-binding Rossmann-like Domain"/>
    <property type="match status" value="1"/>
</dbReference>
<name>A0A1N7KE50_9FLAO</name>
<keyword evidence="5" id="KW-1185">Reference proteome</keyword>
<accession>A0A1N7KE50</accession>
<proteinExistence type="predicted"/>
<reference evidence="2 5" key="1">
    <citation type="submission" date="2016-11" db="EMBL/GenBank/DDBJ databases">
        <title>Whole genomes of Flavobacteriaceae.</title>
        <authorList>
            <person name="Stine C."/>
            <person name="Li C."/>
            <person name="Tadesse D."/>
        </authorList>
    </citation>
    <scope>NUCLEOTIDE SEQUENCE [LARGE SCALE GENOMIC DNA]</scope>
    <source>
        <strain evidence="2 5">DSM 21068</strain>
    </source>
</reference>
<dbReference type="AlphaFoldDB" id="A0A1N7KE50"/>
<protein>
    <submittedName>
        <fullName evidence="2">NAD-dependent epimerase</fullName>
    </submittedName>
    <submittedName>
        <fullName evidence="3">Nucleoside-diphosphate-sugar epimerase</fullName>
    </submittedName>
</protein>
<feature type="domain" description="NAD-dependent epimerase/dehydratase" evidence="1">
    <location>
        <begin position="40"/>
        <end position="161"/>
    </location>
</feature>
<evidence type="ECO:0000313" key="5">
    <source>
        <dbReference type="Proteomes" id="UP000238314"/>
    </source>
</evidence>
<organism evidence="3 4">
    <name type="scientific">Chryseobacterium piscicola</name>
    <dbReference type="NCBI Taxonomy" id="551459"/>
    <lineage>
        <taxon>Bacteria</taxon>
        <taxon>Pseudomonadati</taxon>
        <taxon>Bacteroidota</taxon>
        <taxon>Flavobacteriia</taxon>
        <taxon>Flavobacteriales</taxon>
        <taxon>Weeksellaceae</taxon>
        <taxon>Chryseobacterium group</taxon>
        <taxon>Chryseobacterium</taxon>
    </lineage>
</organism>
<evidence type="ECO:0000313" key="2">
    <source>
        <dbReference type="EMBL" id="PQA96350.1"/>
    </source>
</evidence>
<reference evidence="4" key="2">
    <citation type="submission" date="2017-01" db="EMBL/GenBank/DDBJ databases">
        <authorList>
            <person name="Varghese N."/>
            <person name="Submissions S."/>
        </authorList>
    </citation>
    <scope>NUCLEOTIDE SEQUENCE [LARGE SCALE GENOMIC DNA]</scope>
    <source>
        <strain evidence="4">DSM 21068</strain>
    </source>
</reference>
<dbReference type="STRING" id="551459.SAMN05421796_101489"/>
<evidence type="ECO:0000259" key="1">
    <source>
        <dbReference type="Pfam" id="PF01370"/>
    </source>
</evidence>
<dbReference type="InterPro" id="IPR036291">
    <property type="entry name" value="NAD(P)-bd_dom_sf"/>
</dbReference>
<evidence type="ECO:0000313" key="4">
    <source>
        <dbReference type="Proteomes" id="UP000186246"/>
    </source>
</evidence>
<dbReference type="OrthoDB" id="1247029at2"/>
<dbReference type="InterPro" id="IPR001509">
    <property type="entry name" value="Epimerase_deHydtase"/>
</dbReference>
<gene>
    <name evidence="2" type="ORF">B0A70_04325</name>
    <name evidence="3" type="ORF">SAMN05421796_101489</name>
</gene>